<gene>
    <name evidence="2" type="ordered locus">Acid345_2311</name>
</gene>
<reference evidence="2 3" key="1">
    <citation type="journal article" date="2009" name="Appl. Environ. Microbiol.">
        <title>Three genomes from the phylum Acidobacteria provide insight into the lifestyles of these microorganisms in soils.</title>
        <authorList>
            <person name="Ward N.L."/>
            <person name="Challacombe J.F."/>
            <person name="Janssen P.H."/>
            <person name="Henrissat B."/>
            <person name="Coutinho P.M."/>
            <person name="Wu M."/>
            <person name="Xie G."/>
            <person name="Haft D.H."/>
            <person name="Sait M."/>
            <person name="Badger J."/>
            <person name="Barabote R.D."/>
            <person name="Bradley B."/>
            <person name="Brettin T.S."/>
            <person name="Brinkac L.M."/>
            <person name="Bruce D."/>
            <person name="Creasy T."/>
            <person name="Daugherty S.C."/>
            <person name="Davidsen T.M."/>
            <person name="DeBoy R.T."/>
            <person name="Detter J.C."/>
            <person name="Dodson R.J."/>
            <person name="Durkin A.S."/>
            <person name="Ganapathy A."/>
            <person name="Gwinn-Giglio M."/>
            <person name="Han C.S."/>
            <person name="Khouri H."/>
            <person name="Kiss H."/>
            <person name="Kothari S.P."/>
            <person name="Madupu R."/>
            <person name="Nelson K.E."/>
            <person name="Nelson W.C."/>
            <person name="Paulsen I."/>
            <person name="Penn K."/>
            <person name="Ren Q."/>
            <person name="Rosovitz M.J."/>
            <person name="Selengut J.D."/>
            <person name="Shrivastava S."/>
            <person name="Sullivan S.A."/>
            <person name="Tapia R."/>
            <person name="Thompson L.S."/>
            <person name="Watkins K.L."/>
            <person name="Yang Q."/>
            <person name="Yu C."/>
            <person name="Zafar N."/>
            <person name="Zhou L."/>
            <person name="Kuske C.R."/>
        </authorList>
    </citation>
    <scope>NUCLEOTIDE SEQUENCE [LARGE SCALE GENOMIC DNA]</scope>
    <source>
        <strain evidence="2 3">Ellin345</strain>
    </source>
</reference>
<dbReference type="KEGG" id="aba:Acid345_2311"/>
<dbReference type="AlphaFoldDB" id="Q1IP88"/>
<name>Q1IP88_KORVE</name>
<dbReference type="Proteomes" id="UP000002432">
    <property type="component" value="Chromosome"/>
</dbReference>
<dbReference type="SUPFAM" id="SSF49452">
    <property type="entry name" value="Starch-binding domain-like"/>
    <property type="match status" value="1"/>
</dbReference>
<protein>
    <recommendedName>
        <fullName evidence="1">DUF4382 domain-containing protein</fullName>
    </recommendedName>
</protein>
<dbReference type="EnsemblBacteria" id="ABF41312">
    <property type="protein sequence ID" value="ABF41312"/>
    <property type="gene ID" value="Acid345_2311"/>
</dbReference>
<proteinExistence type="predicted"/>
<dbReference type="PROSITE" id="PS51257">
    <property type="entry name" value="PROKAR_LIPOPROTEIN"/>
    <property type="match status" value="1"/>
</dbReference>
<evidence type="ECO:0000259" key="1">
    <source>
        <dbReference type="Pfam" id="PF14321"/>
    </source>
</evidence>
<organism evidence="2 3">
    <name type="scientific">Koribacter versatilis (strain Ellin345)</name>
    <dbReference type="NCBI Taxonomy" id="204669"/>
    <lineage>
        <taxon>Bacteria</taxon>
        <taxon>Pseudomonadati</taxon>
        <taxon>Acidobacteriota</taxon>
        <taxon>Terriglobia</taxon>
        <taxon>Terriglobales</taxon>
        <taxon>Candidatus Korobacteraceae</taxon>
        <taxon>Candidatus Korobacter</taxon>
    </lineage>
</organism>
<dbReference type="STRING" id="204669.Acid345_2311"/>
<dbReference type="RefSeq" id="WP_011523113.1">
    <property type="nucleotide sequence ID" value="NC_008009.1"/>
</dbReference>
<feature type="domain" description="DUF4382" evidence="1">
    <location>
        <begin position="36"/>
        <end position="213"/>
    </location>
</feature>
<dbReference type="InterPro" id="IPR013784">
    <property type="entry name" value="Carb-bd-like_fold"/>
</dbReference>
<dbReference type="Pfam" id="PF14321">
    <property type="entry name" value="DUF4382"/>
    <property type="match status" value="1"/>
</dbReference>
<dbReference type="eggNOG" id="ENOG50309D6">
    <property type="taxonomic scope" value="Bacteria"/>
</dbReference>
<dbReference type="GO" id="GO:0030246">
    <property type="term" value="F:carbohydrate binding"/>
    <property type="evidence" value="ECO:0007669"/>
    <property type="project" value="InterPro"/>
</dbReference>
<dbReference type="InterPro" id="IPR025491">
    <property type="entry name" value="DUF4382"/>
</dbReference>
<dbReference type="HOGENOM" id="CLU_573398_0_0_0"/>
<sequence>MKPRILVGIMLSLAAACLAILIACGGSSSMNSNKTTGTVNLSVSDPPTCAAPAGPYSNVWVTIKDVQIHQSASAGPSDAGWVDLTPNLKSAPQQVDLLGIAGNNCFLAMLGSNVELQAGSYQQIRIYLSDSSDASKLTTNHCSGSDVNCVVTGGNTFTLELSSESNTGIKIPSGQLAGGNFTIAAGEVKDLNIDFDACLSIVHQGNGKYRLKPVLHAGEVQLTSSSVTGSLVDSISHTSIVGGAAVVGLEQKDANGIDRVIMQTVTDARGNFVFCPVPAGTYDVVAVAVNGAGVAYAATITTGVQPGNALGNVPMVAQVGVPLTNAEIDGEITSSTGSAAAAADITFFAMQSVSIEGSTVNVIIPLAQQWSSATASMTTDPTSACATATAACVAYQVFLPAMWPNVGAYAASGATYTQNSATPVTYAIGADAFIPGSAGTSDCTPPGEITTTGGTPMTVSPGSPTPAPTLAFTGCQ</sequence>
<evidence type="ECO:0000313" key="3">
    <source>
        <dbReference type="Proteomes" id="UP000002432"/>
    </source>
</evidence>
<accession>Q1IP88</accession>
<keyword evidence="3" id="KW-1185">Reference proteome</keyword>
<evidence type="ECO:0000313" key="2">
    <source>
        <dbReference type="EMBL" id="ABF41312.1"/>
    </source>
</evidence>
<dbReference type="EMBL" id="CP000360">
    <property type="protein sequence ID" value="ABF41312.1"/>
    <property type="molecule type" value="Genomic_DNA"/>
</dbReference>